<dbReference type="SUPFAM" id="SSF56322">
    <property type="entry name" value="ADC synthase"/>
    <property type="match status" value="1"/>
</dbReference>
<dbReference type="InterPro" id="IPR019999">
    <property type="entry name" value="Anth_synth_I-like"/>
</dbReference>
<dbReference type="Gene3D" id="3.60.120.10">
    <property type="entry name" value="Anthranilate synthase"/>
    <property type="match status" value="1"/>
</dbReference>
<dbReference type="GO" id="GO:0005737">
    <property type="term" value="C:cytoplasm"/>
    <property type="evidence" value="ECO:0007669"/>
    <property type="project" value="TreeGrafter"/>
</dbReference>
<evidence type="ECO:0000256" key="3">
    <source>
        <dbReference type="ARBA" id="ARBA00005970"/>
    </source>
</evidence>
<evidence type="ECO:0000313" key="13">
    <source>
        <dbReference type="EMBL" id="GJN94645.1"/>
    </source>
</evidence>
<dbReference type="InterPro" id="IPR015890">
    <property type="entry name" value="Chorismate_C"/>
</dbReference>
<evidence type="ECO:0000259" key="12">
    <source>
        <dbReference type="Pfam" id="PF00425"/>
    </source>
</evidence>
<dbReference type="PANTHER" id="PTHR11236">
    <property type="entry name" value="AMINOBENZOATE/ANTHRANILATE SYNTHASE"/>
    <property type="match status" value="1"/>
</dbReference>
<feature type="domain" description="Glutamine amidotransferase" evidence="11">
    <location>
        <begin position="19"/>
        <end position="224"/>
    </location>
</feature>
<comment type="pathway">
    <text evidence="2">Cofactor biosynthesis; tetrahydrofolate biosynthesis; 4-aminobenzoate from chorismate: step 1/2.</text>
</comment>
<dbReference type="InterPro" id="IPR006221">
    <property type="entry name" value="TrpG/PapA_dom"/>
</dbReference>
<dbReference type="GO" id="GO:0046820">
    <property type="term" value="F:4-amino-4-deoxychorismate synthase activity"/>
    <property type="evidence" value="ECO:0007669"/>
    <property type="project" value="UniProtKB-EC"/>
</dbReference>
<evidence type="ECO:0000256" key="10">
    <source>
        <dbReference type="SAM" id="MobiDB-lite"/>
    </source>
</evidence>
<gene>
    <name evidence="13" type="ORF">Rhopal_007728-T1</name>
</gene>
<name>A0AAV5GXE9_9BASI</name>
<sequence length="772" mass="84108">MAAPAPDRSSGGRRLPTILILDFHDSYTLNLLRLVHELAPWWDEQAWKERVVVINVDSLSWDSFVQDTLPHFDCVVLGPGPGTPHRSSDFSWPKRLVEELGDCLPLFGLCLGHQGLATTFRGKVVEAAAPKHGQVSRITHDGTSGLFRGVPTAFDAVQYNSLVVDPDSLPAELEALAWTEDAAGAGALEIMALQHRTKPLWGVQFHPESISSAYGAQILDNFLRSVVDFQQCSSRPDLPGQILELATSYRPKPSLLLVCDTTGSPRYEQRTLSLDVAAGWTPQLVFEQLIKGRSPLGEVWLDSARPTGESQFSHLFTPQTTYSYSPSTRTFTIRSPSSAPSRVSILPSDTFFSAVSKAQSLLRTRTRPVDSTATSVPIGFVGHVGYEMKTETMPLSGGRGSDAAAQTGAEFAFASLVLSFAHETSIWRASGLVRLADESVGEARHDGVAPLVAEVGVSEDEWDSWIAAVQAALKQAPPSHPSLGAQPLPTTFSPDQSRDSYMASIESARRSIIAGDAYELCLTTQFRSTLSPSSPLIADPYPLYLTLRMTNPAPYSAYFHLPQSDLTLLSTSPERFLRIDRAGHADMKPIKGTVRRTPLDPVEDERRRSALEADEKERAENLMIVDLIRNDLLRSCEVASVKVDKLMRVETYETVHQLVTTVVGQLGEGVNPFEAMAAAFPPGSMTGAPKLRSLQLLNELEKHVPRGVYSGVFGYLAVDGASDWSVVIRTLVKRGRELSLGAGGAITHLSDAAKEWEEVLTKVDAVLGRTSA</sequence>
<comment type="similarity">
    <text evidence="3">In the C-terminal section; belongs to the anthranilate synthase component I family.</text>
</comment>
<dbReference type="Proteomes" id="UP001342314">
    <property type="component" value="Unassembled WGS sequence"/>
</dbReference>
<evidence type="ECO:0000256" key="8">
    <source>
        <dbReference type="ARBA" id="ARBA00031329"/>
    </source>
</evidence>
<keyword evidence="7" id="KW-0315">Glutamine amidotransferase</keyword>
<proteinExistence type="inferred from homology"/>
<dbReference type="AlphaFoldDB" id="A0AAV5GXE9"/>
<evidence type="ECO:0000313" key="14">
    <source>
        <dbReference type="Proteomes" id="UP001342314"/>
    </source>
</evidence>
<keyword evidence="5" id="KW-0808">Transferase</keyword>
<dbReference type="CDD" id="cd01743">
    <property type="entry name" value="GATase1_Anthranilate_Synthase"/>
    <property type="match status" value="1"/>
</dbReference>
<dbReference type="EC" id="2.6.1.85" evidence="4"/>
<dbReference type="EMBL" id="BQKY01000018">
    <property type="protein sequence ID" value="GJN94645.1"/>
    <property type="molecule type" value="Genomic_DNA"/>
</dbReference>
<dbReference type="PANTHER" id="PTHR11236:SF18">
    <property type="entry name" value="AMINODEOXYCHORISMATE SYNTHASE"/>
    <property type="match status" value="1"/>
</dbReference>
<dbReference type="SUPFAM" id="SSF52317">
    <property type="entry name" value="Class I glutamine amidotransferase-like"/>
    <property type="match status" value="1"/>
</dbReference>
<dbReference type="InterPro" id="IPR029062">
    <property type="entry name" value="Class_I_gatase-like"/>
</dbReference>
<evidence type="ECO:0000256" key="2">
    <source>
        <dbReference type="ARBA" id="ARBA00005009"/>
    </source>
</evidence>
<comment type="catalytic activity">
    <reaction evidence="1">
        <text>chorismate + L-glutamine = 4-amino-4-deoxychorismate + L-glutamate</text>
        <dbReference type="Rhea" id="RHEA:11672"/>
        <dbReference type="ChEBI" id="CHEBI:29748"/>
        <dbReference type="ChEBI" id="CHEBI:29985"/>
        <dbReference type="ChEBI" id="CHEBI:58359"/>
        <dbReference type="ChEBI" id="CHEBI:58406"/>
        <dbReference type="EC" id="2.6.1.85"/>
    </reaction>
</comment>
<evidence type="ECO:0000256" key="6">
    <source>
        <dbReference type="ARBA" id="ARBA00022909"/>
    </source>
</evidence>
<dbReference type="NCBIfam" id="TIGR00566">
    <property type="entry name" value="trpG_papA"/>
    <property type="match status" value="1"/>
</dbReference>
<dbReference type="Pfam" id="PF00425">
    <property type="entry name" value="Chorismate_bind"/>
    <property type="match status" value="1"/>
</dbReference>
<evidence type="ECO:0000256" key="9">
    <source>
        <dbReference type="ARBA" id="ARBA00031904"/>
    </source>
</evidence>
<dbReference type="PROSITE" id="PS51273">
    <property type="entry name" value="GATASE_TYPE_1"/>
    <property type="match status" value="1"/>
</dbReference>
<keyword evidence="14" id="KW-1185">Reference proteome</keyword>
<evidence type="ECO:0000256" key="5">
    <source>
        <dbReference type="ARBA" id="ARBA00022679"/>
    </source>
</evidence>
<accession>A0AAV5GXE9</accession>
<feature type="region of interest" description="Disordered" evidence="10">
    <location>
        <begin position="592"/>
        <end position="611"/>
    </location>
</feature>
<comment type="caution">
    <text evidence="13">The sequence shown here is derived from an EMBL/GenBank/DDBJ whole genome shotgun (WGS) entry which is preliminary data.</text>
</comment>
<keyword evidence="6" id="KW-0289">Folate biosynthesis</keyword>
<dbReference type="InterPro" id="IPR017926">
    <property type="entry name" value="GATASE"/>
</dbReference>
<dbReference type="GO" id="GO:0008153">
    <property type="term" value="P:4-aminobenzoate biosynthetic process"/>
    <property type="evidence" value="ECO:0007669"/>
    <property type="project" value="TreeGrafter"/>
</dbReference>
<feature type="domain" description="Chorismate-utilising enzyme C-terminal" evidence="12">
    <location>
        <begin position="498"/>
        <end position="762"/>
    </location>
</feature>
<evidence type="ECO:0000256" key="4">
    <source>
        <dbReference type="ARBA" id="ARBA00013139"/>
    </source>
</evidence>
<dbReference type="GO" id="GO:0046656">
    <property type="term" value="P:folic acid biosynthetic process"/>
    <property type="evidence" value="ECO:0007669"/>
    <property type="project" value="UniProtKB-KW"/>
</dbReference>
<evidence type="ECO:0000256" key="1">
    <source>
        <dbReference type="ARBA" id="ARBA00001000"/>
    </source>
</evidence>
<reference evidence="13 14" key="1">
    <citation type="submission" date="2021-12" db="EMBL/GenBank/DDBJ databases">
        <title>High titer production of polyol ester of fatty acids by Rhodotorula paludigena BS15 towards product separation-free biomass refinery.</title>
        <authorList>
            <person name="Mano J."/>
            <person name="Ono H."/>
            <person name="Tanaka T."/>
            <person name="Naito K."/>
            <person name="Sushida H."/>
            <person name="Ike M."/>
            <person name="Tokuyasu K."/>
            <person name="Kitaoka M."/>
        </authorList>
    </citation>
    <scope>NUCLEOTIDE SEQUENCE [LARGE SCALE GENOMIC DNA]</scope>
    <source>
        <strain evidence="13 14">BS15</strain>
    </source>
</reference>
<evidence type="ECO:0000259" key="11">
    <source>
        <dbReference type="Pfam" id="PF00117"/>
    </source>
</evidence>
<dbReference type="Pfam" id="PF00117">
    <property type="entry name" value="GATase"/>
    <property type="match status" value="1"/>
</dbReference>
<dbReference type="Gene3D" id="3.40.50.880">
    <property type="match status" value="1"/>
</dbReference>
<protein>
    <recommendedName>
        <fullName evidence="4">aminodeoxychorismate synthase</fullName>
        <ecNumber evidence="4">2.6.1.85</ecNumber>
    </recommendedName>
    <alternativeName>
        <fullName evidence="8">Para-aminobenzoate synthase</fullName>
    </alternativeName>
    <alternativeName>
        <fullName evidence="9">p-aminobenzoic acid synthase</fullName>
    </alternativeName>
</protein>
<dbReference type="InterPro" id="IPR005801">
    <property type="entry name" value="ADC_synthase"/>
</dbReference>
<organism evidence="13 14">
    <name type="scientific">Rhodotorula paludigena</name>
    <dbReference type="NCBI Taxonomy" id="86838"/>
    <lineage>
        <taxon>Eukaryota</taxon>
        <taxon>Fungi</taxon>
        <taxon>Dikarya</taxon>
        <taxon>Basidiomycota</taxon>
        <taxon>Pucciniomycotina</taxon>
        <taxon>Microbotryomycetes</taxon>
        <taxon>Sporidiobolales</taxon>
        <taxon>Sporidiobolaceae</taxon>
        <taxon>Rhodotorula</taxon>
    </lineage>
</organism>
<dbReference type="PRINTS" id="PR00095">
    <property type="entry name" value="ANTSNTHASEI"/>
</dbReference>
<evidence type="ECO:0000256" key="7">
    <source>
        <dbReference type="ARBA" id="ARBA00022962"/>
    </source>
</evidence>
<dbReference type="GO" id="GO:0000162">
    <property type="term" value="P:L-tryptophan biosynthetic process"/>
    <property type="evidence" value="ECO:0007669"/>
    <property type="project" value="TreeGrafter"/>
</dbReference>